<keyword evidence="3" id="KW-1133">Transmembrane helix</keyword>
<keyword evidence="2 5" id="KW-0012">Acyltransferase</keyword>
<evidence type="ECO:0000256" key="2">
    <source>
        <dbReference type="ARBA" id="ARBA00023315"/>
    </source>
</evidence>
<keyword evidence="3" id="KW-0472">Membrane</keyword>
<organism evidence="5 6">
    <name type="scientific">Allokutzneria oryzae</name>
    <dbReference type="NCBI Taxonomy" id="1378989"/>
    <lineage>
        <taxon>Bacteria</taxon>
        <taxon>Bacillati</taxon>
        <taxon>Actinomycetota</taxon>
        <taxon>Actinomycetes</taxon>
        <taxon>Pseudonocardiales</taxon>
        <taxon>Pseudonocardiaceae</taxon>
        <taxon>Allokutzneria</taxon>
    </lineage>
</organism>
<sequence length="248" mass="27536">MAREKGGFWVGVAAAIFYPGTRLLAKRTFVGRDKLPAEGAALLVGNHISHLDPPYTAVFVHQAKRVPRFMAKDSLWKIPVLGPILRGTGQIPVRRGSADARNSLEAADKALADGKIVTIYPEGTLTKDPDFWPMVSRTGVARLAVEHCLDGSVPVIPLAHWGTHRVWDHKRKRLGLFPRKTVVVRIGDPLDMSRFQGRAVDNELLREVTDYLMSEVRDLLADVRGEKAPTEFYSPRKARNGTKREGGE</sequence>
<evidence type="ECO:0000313" key="6">
    <source>
        <dbReference type="Proteomes" id="UP001589693"/>
    </source>
</evidence>
<dbReference type="GO" id="GO:0016746">
    <property type="term" value="F:acyltransferase activity"/>
    <property type="evidence" value="ECO:0007669"/>
    <property type="project" value="UniProtKB-KW"/>
</dbReference>
<dbReference type="Pfam" id="PF01553">
    <property type="entry name" value="Acyltransferase"/>
    <property type="match status" value="1"/>
</dbReference>
<keyword evidence="6" id="KW-1185">Reference proteome</keyword>
<evidence type="ECO:0000256" key="1">
    <source>
        <dbReference type="ARBA" id="ARBA00022679"/>
    </source>
</evidence>
<dbReference type="RefSeq" id="WP_377859186.1">
    <property type="nucleotide sequence ID" value="NZ_JBHLZU010000026.1"/>
</dbReference>
<dbReference type="PANTHER" id="PTHR10434:SF55">
    <property type="entry name" value="POSSIBLE ACYLTRANSFERASE"/>
    <property type="match status" value="1"/>
</dbReference>
<proteinExistence type="predicted"/>
<dbReference type="EMBL" id="JBHLZU010000026">
    <property type="protein sequence ID" value="MFB9908016.1"/>
    <property type="molecule type" value="Genomic_DNA"/>
</dbReference>
<name>A0ABV6A4B2_9PSEU</name>
<keyword evidence="3" id="KW-0812">Transmembrane</keyword>
<protein>
    <submittedName>
        <fullName evidence="5">Lysophospholipid acyltransferase family protein</fullName>
    </submittedName>
</protein>
<feature type="domain" description="Phospholipid/glycerol acyltransferase" evidence="4">
    <location>
        <begin position="41"/>
        <end position="163"/>
    </location>
</feature>
<feature type="transmembrane region" description="Helical" evidence="3">
    <location>
        <begin position="6"/>
        <end position="25"/>
    </location>
</feature>
<accession>A0ABV6A4B2</accession>
<dbReference type="SMART" id="SM00563">
    <property type="entry name" value="PlsC"/>
    <property type="match status" value="1"/>
</dbReference>
<evidence type="ECO:0000256" key="3">
    <source>
        <dbReference type="SAM" id="Phobius"/>
    </source>
</evidence>
<dbReference type="PANTHER" id="PTHR10434">
    <property type="entry name" value="1-ACYL-SN-GLYCEROL-3-PHOSPHATE ACYLTRANSFERASE"/>
    <property type="match status" value="1"/>
</dbReference>
<comment type="caution">
    <text evidence="5">The sequence shown here is derived from an EMBL/GenBank/DDBJ whole genome shotgun (WGS) entry which is preliminary data.</text>
</comment>
<dbReference type="SUPFAM" id="SSF69593">
    <property type="entry name" value="Glycerol-3-phosphate (1)-acyltransferase"/>
    <property type="match status" value="1"/>
</dbReference>
<reference evidence="5 6" key="1">
    <citation type="submission" date="2024-09" db="EMBL/GenBank/DDBJ databases">
        <authorList>
            <person name="Sun Q."/>
            <person name="Mori K."/>
        </authorList>
    </citation>
    <scope>NUCLEOTIDE SEQUENCE [LARGE SCALE GENOMIC DNA]</scope>
    <source>
        <strain evidence="5 6">TBRC 7907</strain>
    </source>
</reference>
<evidence type="ECO:0000313" key="5">
    <source>
        <dbReference type="EMBL" id="MFB9908016.1"/>
    </source>
</evidence>
<dbReference type="CDD" id="cd07989">
    <property type="entry name" value="LPLAT_AGPAT-like"/>
    <property type="match status" value="1"/>
</dbReference>
<gene>
    <name evidence="5" type="ORF">ACFFQA_29135</name>
</gene>
<dbReference type="Proteomes" id="UP001589693">
    <property type="component" value="Unassembled WGS sequence"/>
</dbReference>
<dbReference type="InterPro" id="IPR002123">
    <property type="entry name" value="Plipid/glycerol_acylTrfase"/>
</dbReference>
<evidence type="ECO:0000259" key="4">
    <source>
        <dbReference type="SMART" id="SM00563"/>
    </source>
</evidence>
<keyword evidence="1" id="KW-0808">Transferase</keyword>